<accession>A0A397SZ67</accession>
<gene>
    <name evidence="1" type="ORF">C1645_822164</name>
</gene>
<evidence type="ECO:0000313" key="2">
    <source>
        <dbReference type="Proteomes" id="UP000265703"/>
    </source>
</evidence>
<evidence type="ECO:0000313" key="1">
    <source>
        <dbReference type="EMBL" id="RIA91368.1"/>
    </source>
</evidence>
<organism evidence="1 2">
    <name type="scientific">Glomus cerebriforme</name>
    <dbReference type="NCBI Taxonomy" id="658196"/>
    <lineage>
        <taxon>Eukaryota</taxon>
        <taxon>Fungi</taxon>
        <taxon>Fungi incertae sedis</taxon>
        <taxon>Mucoromycota</taxon>
        <taxon>Glomeromycotina</taxon>
        <taxon>Glomeromycetes</taxon>
        <taxon>Glomerales</taxon>
        <taxon>Glomeraceae</taxon>
        <taxon>Glomus</taxon>
    </lineage>
</organism>
<dbReference type="EMBL" id="QKYT01000154">
    <property type="protein sequence ID" value="RIA91368.1"/>
    <property type="molecule type" value="Genomic_DNA"/>
</dbReference>
<dbReference type="Proteomes" id="UP000265703">
    <property type="component" value="Unassembled WGS sequence"/>
</dbReference>
<name>A0A397SZ67_9GLOM</name>
<dbReference type="AlphaFoldDB" id="A0A397SZ67"/>
<proteinExistence type="predicted"/>
<protein>
    <submittedName>
        <fullName evidence="1">Uncharacterized protein</fullName>
    </submittedName>
</protein>
<sequence>MSLLENICQLKESNIILPANQQHQIWLFVMGQEMGLTNDIWTVIGENGISVGAVPLNTIIIGFKHHYNLDSHNTS</sequence>
<comment type="caution">
    <text evidence="1">The sequence shown here is derived from an EMBL/GenBank/DDBJ whole genome shotgun (WGS) entry which is preliminary data.</text>
</comment>
<reference evidence="1 2" key="1">
    <citation type="submission" date="2018-06" db="EMBL/GenBank/DDBJ databases">
        <title>Comparative genomics reveals the genomic features of Rhizophagus irregularis, R. cerebriforme, R. diaphanum and Gigaspora rosea, and their symbiotic lifestyle signature.</title>
        <authorList>
            <person name="Morin E."/>
            <person name="San Clemente H."/>
            <person name="Chen E.C.H."/>
            <person name="De La Providencia I."/>
            <person name="Hainaut M."/>
            <person name="Kuo A."/>
            <person name="Kohler A."/>
            <person name="Murat C."/>
            <person name="Tang N."/>
            <person name="Roy S."/>
            <person name="Loubradou J."/>
            <person name="Henrissat B."/>
            <person name="Grigoriev I.V."/>
            <person name="Corradi N."/>
            <person name="Roux C."/>
            <person name="Martin F.M."/>
        </authorList>
    </citation>
    <scope>NUCLEOTIDE SEQUENCE [LARGE SCALE GENOMIC DNA]</scope>
    <source>
        <strain evidence="1 2">DAOM 227022</strain>
    </source>
</reference>
<keyword evidence="2" id="KW-1185">Reference proteome</keyword>